<dbReference type="PANTHER" id="PTHR43563">
    <property type="entry name" value="AMINE OXIDASE"/>
    <property type="match status" value="1"/>
</dbReference>
<evidence type="ECO:0000256" key="2">
    <source>
        <dbReference type="ARBA" id="ARBA00005995"/>
    </source>
</evidence>
<feature type="binding site" evidence="4">
    <location>
        <begin position="45"/>
        <end position="46"/>
    </location>
    <ligand>
        <name>FAD</name>
        <dbReference type="ChEBI" id="CHEBI:57692"/>
    </ligand>
</feature>
<comment type="caution">
    <text evidence="6">The sequence shown here is derived from an EMBL/GenBank/DDBJ whole genome shotgun (WGS) entry which is preliminary data.</text>
</comment>
<organism evidence="6 7">
    <name type="scientific">Archangium gephyra</name>
    <dbReference type="NCBI Taxonomy" id="48"/>
    <lineage>
        <taxon>Bacteria</taxon>
        <taxon>Pseudomonadati</taxon>
        <taxon>Myxococcota</taxon>
        <taxon>Myxococcia</taxon>
        <taxon>Myxococcales</taxon>
        <taxon>Cystobacterineae</taxon>
        <taxon>Archangiaceae</taxon>
        <taxon>Archangium</taxon>
    </lineage>
</organism>
<dbReference type="InterPro" id="IPR050703">
    <property type="entry name" value="Flavin_MAO"/>
</dbReference>
<name>A0A2W5UDI0_9BACT</name>
<dbReference type="InterPro" id="IPR002937">
    <property type="entry name" value="Amino_oxidase"/>
</dbReference>
<dbReference type="InterPro" id="IPR036188">
    <property type="entry name" value="FAD/NAD-bd_sf"/>
</dbReference>
<evidence type="ECO:0000313" key="7">
    <source>
        <dbReference type="Proteomes" id="UP000249061"/>
    </source>
</evidence>
<evidence type="ECO:0000256" key="4">
    <source>
        <dbReference type="PIRSR" id="PIRSR601613-1"/>
    </source>
</evidence>
<keyword evidence="3" id="KW-0560">Oxidoreductase</keyword>
<evidence type="ECO:0000256" key="3">
    <source>
        <dbReference type="ARBA" id="ARBA00023002"/>
    </source>
</evidence>
<feature type="domain" description="Amine oxidase" evidence="5">
    <location>
        <begin position="23"/>
        <end position="474"/>
    </location>
</feature>
<comment type="similarity">
    <text evidence="2">Belongs to the flavin monoamine oxidase family.</text>
</comment>
<evidence type="ECO:0000259" key="5">
    <source>
        <dbReference type="Pfam" id="PF01593"/>
    </source>
</evidence>
<proteinExistence type="inferred from homology"/>
<comment type="cofactor">
    <cofactor evidence="1">
        <name>FAD</name>
        <dbReference type="ChEBI" id="CHEBI:57692"/>
    </cofactor>
</comment>
<reference evidence="6 7" key="1">
    <citation type="submission" date="2017-08" db="EMBL/GenBank/DDBJ databases">
        <title>Infants hospitalized years apart are colonized by the same room-sourced microbial strains.</title>
        <authorList>
            <person name="Brooks B."/>
            <person name="Olm M.R."/>
            <person name="Firek B.A."/>
            <person name="Baker R."/>
            <person name="Thomas B.C."/>
            <person name="Morowitz M.J."/>
            <person name="Banfield J.F."/>
        </authorList>
    </citation>
    <scope>NUCLEOTIDE SEQUENCE [LARGE SCALE GENOMIC DNA]</scope>
    <source>
        <strain evidence="6">S2_003_000_R2_14</strain>
    </source>
</reference>
<dbReference type="SUPFAM" id="SSF51905">
    <property type="entry name" value="FAD/NAD(P)-binding domain"/>
    <property type="match status" value="1"/>
</dbReference>
<accession>A0A2W5UDI0</accession>
<evidence type="ECO:0000313" key="6">
    <source>
        <dbReference type="EMBL" id="PZR06948.1"/>
    </source>
</evidence>
<dbReference type="Pfam" id="PF01593">
    <property type="entry name" value="Amino_oxidase"/>
    <property type="match status" value="1"/>
</dbReference>
<dbReference type="AlphaFoldDB" id="A0A2W5UDI0"/>
<feature type="binding site" evidence="4">
    <location>
        <position position="24"/>
    </location>
    <ligand>
        <name>FAD</name>
        <dbReference type="ChEBI" id="CHEBI:57692"/>
    </ligand>
</feature>
<protein>
    <recommendedName>
        <fullName evidence="5">Amine oxidase domain-containing protein</fullName>
    </recommendedName>
</protein>
<dbReference type="SUPFAM" id="SSF54373">
    <property type="entry name" value="FAD-linked reductases, C-terminal domain"/>
    <property type="match status" value="1"/>
</dbReference>
<feature type="binding site" evidence="4">
    <location>
        <position position="259"/>
    </location>
    <ligand>
        <name>FAD</name>
        <dbReference type="ChEBI" id="CHEBI:57692"/>
    </ligand>
</feature>
<feature type="binding site" evidence="4">
    <location>
        <position position="369"/>
    </location>
    <ligand>
        <name>substrate</name>
    </ligand>
</feature>
<dbReference type="Gene3D" id="3.50.50.60">
    <property type="entry name" value="FAD/NAD(P)-binding domain"/>
    <property type="match status" value="1"/>
</dbReference>
<dbReference type="EMBL" id="QFQP01000035">
    <property type="protein sequence ID" value="PZR06948.1"/>
    <property type="molecule type" value="Genomic_DNA"/>
</dbReference>
<gene>
    <name evidence="6" type="ORF">DI536_29200</name>
</gene>
<feature type="binding site" evidence="4">
    <location>
        <position position="451"/>
    </location>
    <ligand>
        <name>FAD</name>
        <dbReference type="ChEBI" id="CHEBI:57692"/>
    </ligand>
</feature>
<sequence length="532" mass="58523">MGGPRDVEGGALVNDVIIIGAGITGLHAAAELEHLLPSARVLVLEADSRVGGRLRSARVGDTTVDLGGHYFGSKHRRVNALVDRLAKEDRIDHVASFASNPACRSRASGQWKVSPRSEWYFDINGLSKDCPPSEHITILRSVAAFCALEKLVDVEHPWNTPMAKELDALTFQEWIDAQDLPSWIVQMWQISSLGIASVHAREVSLLWWLWYCASNVSLIELGNDYDGGPQQFSVRGGLGALARRYAASLKSDVRVNAPVKHVEHGAEHVTVTLISGEQLKARHVIVAVTPHIAGKRLQFSPPLCEGRTLLHAQPIGHAVKAVLCYREPWWRHTKGANLNTFLSQPDDAGIEWAIETSSNQHRHYALMAFVSDRLVQRVGLEGLKEAVIEAMVEMSGDDRARDVLDVVTYDWSTNPWVGGGPNTAMRPNVLSRLQGVLFASEGERLHFASSEQSPAFAGYVEGGMASAERAVEHVREALLAERGERPRRVTKRALARGTDRLGTMALGAGYAAMTPVWLARPLFDGVWRLLRR</sequence>
<evidence type="ECO:0000256" key="1">
    <source>
        <dbReference type="ARBA" id="ARBA00001974"/>
    </source>
</evidence>
<dbReference type="PANTHER" id="PTHR43563:SF1">
    <property type="entry name" value="AMINE OXIDASE [FLAVIN-CONTAINING] B"/>
    <property type="match status" value="1"/>
</dbReference>
<dbReference type="GO" id="GO:0016491">
    <property type="term" value="F:oxidoreductase activity"/>
    <property type="evidence" value="ECO:0007669"/>
    <property type="project" value="UniProtKB-KW"/>
</dbReference>
<dbReference type="Proteomes" id="UP000249061">
    <property type="component" value="Unassembled WGS sequence"/>
</dbReference>
<dbReference type="InterPro" id="IPR001613">
    <property type="entry name" value="Flavin_amine_oxidase"/>
</dbReference>
<dbReference type="PRINTS" id="PR00757">
    <property type="entry name" value="AMINEOXDASEF"/>
</dbReference>